<keyword evidence="2" id="KW-1185">Reference proteome</keyword>
<dbReference type="GeneID" id="54998200"/>
<sequence>MIIIAIDPGTSNTGIAVYDSVKKTVVNCETIRTPKSGQDQNALYSRCFKIAYAIDDLFEEYSADVLVVEGFTSFGGNRQNANTFQTPFLVGMICGICDVHAIQTSNKVFNKYGRSVRDSIKDGTCSVECCYKATNEHERSALCHALYYANGGW</sequence>
<dbReference type="Proteomes" id="UP000258104">
    <property type="component" value="Segment"/>
</dbReference>
<organism evidence="1 2">
    <name type="scientific">Eggerthella phage PMBT5</name>
    <dbReference type="NCBI Taxonomy" id="2283015"/>
    <lineage>
        <taxon>Viruses</taxon>
        <taxon>Duplodnaviria</taxon>
        <taxon>Heunggongvirae</taxon>
        <taxon>Uroviricota</taxon>
        <taxon>Caudoviricetes</taxon>
        <taxon>Lentavirus</taxon>
        <taxon>Lentavirus PMBT5</taxon>
    </lineage>
</organism>
<evidence type="ECO:0000313" key="2">
    <source>
        <dbReference type="Proteomes" id="UP000258104"/>
    </source>
</evidence>
<evidence type="ECO:0000313" key="1">
    <source>
        <dbReference type="EMBL" id="AXH71820.1"/>
    </source>
</evidence>
<protein>
    <submittedName>
        <fullName evidence="1">Holliday junction resolvase</fullName>
    </submittedName>
</protein>
<accession>A0A345MKF7</accession>
<dbReference type="KEGG" id="vg:54998200"/>
<dbReference type="InterPro" id="IPR036397">
    <property type="entry name" value="RNaseH_sf"/>
</dbReference>
<proteinExistence type="predicted"/>
<name>A0A345MKF7_9CAUD</name>
<dbReference type="GO" id="GO:0003676">
    <property type="term" value="F:nucleic acid binding"/>
    <property type="evidence" value="ECO:0007669"/>
    <property type="project" value="InterPro"/>
</dbReference>
<reference evidence="1 2" key="1">
    <citation type="submission" date="2018-07" db="EMBL/GenBank/DDBJ databases">
        <title>Complete genome of the first Eggerthella lenta phage.</title>
        <authorList>
            <person name="Koberg S."/>
            <person name="Brinks E."/>
        </authorList>
    </citation>
    <scope>NUCLEOTIDE SEQUENCE [LARGE SCALE GENOMIC DNA]</scope>
</reference>
<dbReference type="EMBL" id="MH626557">
    <property type="protein sequence ID" value="AXH71820.1"/>
    <property type="molecule type" value="Genomic_DNA"/>
</dbReference>
<dbReference type="RefSeq" id="YP_009807322.1">
    <property type="nucleotide sequence ID" value="NC_048022.1"/>
</dbReference>
<dbReference type="Gene3D" id="3.30.420.10">
    <property type="entry name" value="Ribonuclease H-like superfamily/Ribonuclease H"/>
    <property type="match status" value="1"/>
</dbReference>
<dbReference type="SUPFAM" id="SSF53098">
    <property type="entry name" value="Ribonuclease H-like"/>
    <property type="match status" value="1"/>
</dbReference>
<dbReference type="InterPro" id="IPR012337">
    <property type="entry name" value="RNaseH-like_sf"/>
</dbReference>